<proteinExistence type="predicted"/>
<feature type="region of interest" description="Disordered" evidence="1">
    <location>
        <begin position="58"/>
        <end position="131"/>
    </location>
</feature>
<dbReference type="Proteomes" id="UP000724149">
    <property type="component" value="Unassembled WGS sequence"/>
</dbReference>
<keyword evidence="4" id="KW-1185">Reference proteome</keyword>
<reference evidence="3 4" key="1">
    <citation type="journal article" date="2021" name="Sci. Rep.">
        <title>The distribution of antibiotic resistance genes in chicken gut microbiota commensals.</title>
        <authorList>
            <person name="Juricova H."/>
            <person name="Matiasovicova J."/>
            <person name="Kubasova T."/>
            <person name="Cejkova D."/>
            <person name="Rychlik I."/>
        </authorList>
    </citation>
    <scope>NUCLEOTIDE SEQUENCE [LARGE SCALE GENOMIC DNA]</scope>
    <source>
        <strain evidence="3 4">An564</strain>
    </source>
</reference>
<protein>
    <submittedName>
        <fullName evidence="3">DUF87 domain-containing protein</fullName>
    </submittedName>
</protein>
<dbReference type="Pfam" id="PF01935">
    <property type="entry name" value="DUF87"/>
    <property type="match status" value="1"/>
</dbReference>
<feature type="domain" description="Helicase HerA central" evidence="2">
    <location>
        <begin position="152"/>
        <end position="367"/>
    </location>
</feature>
<evidence type="ECO:0000313" key="3">
    <source>
        <dbReference type="EMBL" id="MBM6923758.1"/>
    </source>
</evidence>
<evidence type="ECO:0000259" key="2">
    <source>
        <dbReference type="Pfam" id="PF01935"/>
    </source>
</evidence>
<evidence type="ECO:0000256" key="1">
    <source>
        <dbReference type="SAM" id="MobiDB-lite"/>
    </source>
</evidence>
<dbReference type="Gene3D" id="3.40.50.300">
    <property type="entry name" value="P-loop containing nucleotide triphosphate hydrolases"/>
    <property type="match status" value="2"/>
</dbReference>
<sequence length="515" mass="57678">MGSEFMVKSAEEIECDLDHDSEDFPLRLKFQYSQNDSTSVTGSAEERTTAMYCVTEAPLELSDSPADIKEQAFDQQEEETCVIPSPNSETTEERNGGETAPHEASAEEVEQSDSSALAEPSSPEPDHNRGMEVLFGTDLTNGEKLYWHPNNTNEIFHTNTGIIGTMGTGKTQFTKSMITQLYRDQSHNFGGDSLGILIFDYKGDYNESKEDFIQATNAKVLKPYHLPFNPLALTRSQVFKPLLPIHTANAFKDTLAKVYGLGAKQQNTLFSCIIQAYEEKGIKAGDPETWDRVPPTFSTVYGIYANDEDIKKTDSLAAAMDKLHQFQVFEGDPQKTESLFDILNGVIVIDLSGYDSDIQSLIVAITLDLFYAQMQAAGSSKMNQQYRQLTKLILVDEADNFMSEGFPALKKILKEGREFGVGTILSTQFLKHFGATDDDYAKYILTWVVHNVADLKLSDVEFVFKTEAKSLETQKLFNDIKGLQKHHSIVKIGTARPRYIADRAFWELFKDLPSN</sequence>
<dbReference type="EMBL" id="JACSNR010000008">
    <property type="protein sequence ID" value="MBM6923758.1"/>
    <property type="molecule type" value="Genomic_DNA"/>
</dbReference>
<accession>A0ABS2GQJ0</accession>
<feature type="compositionally biased region" description="Low complexity" evidence="1">
    <location>
        <begin position="112"/>
        <end position="121"/>
    </location>
</feature>
<dbReference type="PANTHER" id="PTHR42957:SF1">
    <property type="entry name" value="HELICASE MJ1565-RELATED"/>
    <property type="match status" value="1"/>
</dbReference>
<dbReference type="PANTHER" id="PTHR42957">
    <property type="entry name" value="HELICASE MJ1565-RELATED"/>
    <property type="match status" value="1"/>
</dbReference>
<dbReference type="InterPro" id="IPR027417">
    <property type="entry name" value="P-loop_NTPase"/>
</dbReference>
<dbReference type="InterPro" id="IPR002789">
    <property type="entry name" value="HerA_central"/>
</dbReference>
<dbReference type="InterPro" id="IPR008571">
    <property type="entry name" value="HerA-like"/>
</dbReference>
<evidence type="ECO:0000313" key="4">
    <source>
        <dbReference type="Proteomes" id="UP000724149"/>
    </source>
</evidence>
<organism evidence="3 4">
    <name type="scientific">Hydrogenoanaerobacterium saccharovorans</name>
    <dbReference type="NCBI Taxonomy" id="474960"/>
    <lineage>
        <taxon>Bacteria</taxon>
        <taxon>Bacillati</taxon>
        <taxon>Bacillota</taxon>
        <taxon>Clostridia</taxon>
        <taxon>Eubacteriales</taxon>
        <taxon>Oscillospiraceae</taxon>
        <taxon>Hydrogenoanaerobacterium</taxon>
    </lineage>
</organism>
<dbReference type="SUPFAM" id="SSF52540">
    <property type="entry name" value="P-loop containing nucleoside triphosphate hydrolases"/>
    <property type="match status" value="1"/>
</dbReference>
<gene>
    <name evidence="3" type="ORF">H9X81_08670</name>
</gene>
<name>A0ABS2GQJ0_9FIRM</name>
<feature type="compositionally biased region" description="Basic and acidic residues" evidence="1">
    <location>
        <begin position="91"/>
        <end position="105"/>
    </location>
</feature>
<comment type="caution">
    <text evidence="3">The sequence shown here is derived from an EMBL/GenBank/DDBJ whole genome shotgun (WGS) entry which is preliminary data.</text>
</comment>